<name>A0A4Q8LM75_9GAMM</name>
<evidence type="ECO:0000313" key="4">
    <source>
        <dbReference type="EMBL" id="TAA31678.1"/>
    </source>
</evidence>
<evidence type="ECO:0000256" key="2">
    <source>
        <dbReference type="SAM" id="SignalP"/>
    </source>
</evidence>
<feature type="region of interest" description="Disordered" evidence="1">
    <location>
        <begin position="71"/>
        <end position="101"/>
    </location>
</feature>
<dbReference type="Pfam" id="PF13499">
    <property type="entry name" value="EF-hand_7"/>
    <property type="match status" value="1"/>
</dbReference>
<protein>
    <submittedName>
        <fullName evidence="4">Calcium-binding protein</fullName>
    </submittedName>
</protein>
<dbReference type="InterPro" id="IPR011992">
    <property type="entry name" value="EF-hand-dom_pair"/>
</dbReference>
<feature type="compositionally biased region" description="Basic and acidic residues" evidence="1">
    <location>
        <begin position="71"/>
        <end position="89"/>
    </location>
</feature>
<feature type="signal peptide" evidence="2">
    <location>
        <begin position="1"/>
        <end position="21"/>
    </location>
</feature>
<dbReference type="AlphaFoldDB" id="A0A4Q8LM75"/>
<proteinExistence type="predicted"/>
<dbReference type="SMART" id="SM00054">
    <property type="entry name" value="EFh"/>
    <property type="match status" value="3"/>
</dbReference>
<dbReference type="InterPro" id="IPR018247">
    <property type="entry name" value="EF_Hand_1_Ca_BS"/>
</dbReference>
<keyword evidence="2" id="KW-0732">Signal</keyword>
<dbReference type="Gene3D" id="1.10.238.10">
    <property type="entry name" value="EF-hand"/>
    <property type="match status" value="2"/>
</dbReference>
<dbReference type="Pfam" id="PF13202">
    <property type="entry name" value="EF-hand_5"/>
    <property type="match status" value="3"/>
</dbReference>
<feature type="compositionally biased region" description="Basic and acidic residues" evidence="1">
    <location>
        <begin position="146"/>
        <end position="158"/>
    </location>
</feature>
<evidence type="ECO:0000256" key="1">
    <source>
        <dbReference type="SAM" id="MobiDB-lite"/>
    </source>
</evidence>
<gene>
    <name evidence="4" type="ORF">EA656_17755</name>
</gene>
<feature type="region of interest" description="Disordered" evidence="1">
    <location>
        <begin position="21"/>
        <end position="47"/>
    </location>
</feature>
<dbReference type="RefSeq" id="WP_130524821.1">
    <property type="nucleotide sequence ID" value="NZ_SHLZ01000007.1"/>
</dbReference>
<sequence length="209" mass="22363">MRKTLIAFSIVAALGAGTAWAAGQDAGTPPPPPPPSPKALDTNQDGKISRAEAAANPWLAKQFDALDKNKDGFLSRDELPRPPRGERGHGPGPEGWLSRLDTNHDGRISAAEAKADPKFAARFAEMDVNKDGFVDKADFEQKIKQRRDEWFAKADTNKDGLLSKAEFDAAKPDRPMHGPGDERGPRGHRGGPDGMPPPPPPPADAPAKS</sequence>
<accession>A0A4Q8LM75</accession>
<dbReference type="PROSITE" id="PS50222">
    <property type="entry name" value="EF_HAND_2"/>
    <property type="match status" value="2"/>
</dbReference>
<evidence type="ECO:0000313" key="5">
    <source>
        <dbReference type="Proteomes" id="UP000292087"/>
    </source>
</evidence>
<evidence type="ECO:0000259" key="3">
    <source>
        <dbReference type="PROSITE" id="PS50222"/>
    </source>
</evidence>
<dbReference type="PROSITE" id="PS00018">
    <property type="entry name" value="EF_HAND_1"/>
    <property type="match status" value="3"/>
</dbReference>
<dbReference type="InterPro" id="IPR002048">
    <property type="entry name" value="EF_hand_dom"/>
</dbReference>
<feature type="compositionally biased region" description="Pro residues" evidence="1">
    <location>
        <begin position="194"/>
        <end position="209"/>
    </location>
</feature>
<feature type="domain" description="EF-hand" evidence="3">
    <location>
        <begin position="114"/>
        <end position="149"/>
    </location>
</feature>
<feature type="domain" description="EF-hand" evidence="3">
    <location>
        <begin position="54"/>
        <end position="89"/>
    </location>
</feature>
<feature type="compositionally biased region" description="Basic and acidic residues" evidence="1">
    <location>
        <begin position="165"/>
        <end position="185"/>
    </location>
</feature>
<feature type="region of interest" description="Disordered" evidence="1">
    <location>
        <begin position="146"/>
        <end position="209"/>
    </location>
</feature>
<dbReference type="SUPFAM" id="SSF47473">
    <property type="entry name" value="EF-hand"/>
    <property type="match status" value="1"/>
</dbReference>
<reference evidence="4 5" key="1">
    <citation type="submission" date="2019-02" db="EMBL/GenBank/DDBJ databases">
        <title>WGS of Pseudoxanthomonas species novum from clinical isolates.</title>
        <authorList>
            <person name="Bernier A.-M."/>
            <person name="Bernard K."/>
            <person name="Vachon A."/>
        </authorList>
    </citation>
    <scope>NUCLEOTIDE SEQUENCE [LARGE SCALE GENOMIC DNA]</scope>
    <source>
        <strain evidence="4 5">NML140781</strain>
    </source>
</reference>
<dbReference type="EMBL" id="SHMF01000006">
    <property type="protein sequence ID" value="TAA31678.1"/>
    <property type="molecule type" value="Genomic_DNA"/>
</dbReference>
<dbReference type="PANTHER" id="PTHR10827">
    <property type="entry name" value="RETICULOCALBIN"/>
    <property type="match status" value="1"/>
</dbReference>
<comment type="caution">
    <text evidence="4">The sequence shown here is derived from an EMBL/GenBank/DDBJ whole genome shotgun (WGS) entry which is preliminary data.</text>
</comment>
<feature type="chain" id="PRO_5020690860" evidence="2">
    <location>
        <begin position="22"/>
        <end position="209"/>
    </location>
</feature>
<dbReference type="PANTHER" id="PTHR10827:SF85">
    <property type="entry name" value="CALCIUM-BINDING PROTEIN"/>
    <property type="match status" value="1"/>
</dbReference>
<dbReference type="Proteomes" id="UP000292087">
    <property type="component" value="Unassembled WGS sequence"/>
</dbReference>
<feature type="compositionally biased region" description="Pro residues" evidence="1">
    <location>
        <begin position="28"/>
        <end position="37"/>
    </location>
</feature>
<organism evidence="4 5">
    <name type="scientific">Pseudoxanthomonas winnipegensis</name>
    <dbReference type="NCBI Taxonomy" id="2480810"/>
    <lineage>
        <taxon>Bacteria</taxon>
        <taxon>Pseudomonadati</taxon>
        <taxon>Pseudomonadota</taxon>
        <taxon>Gammaproteobacteria</taxon>
        <taxon>Lysobacterales</taxon>
        <taxon>Lysobacteraceae</taxon>
        <taxon>Pseudoxanthomonas</taxon>
    </lineage>
</organism>
<dbReference type="GO" id="GO:0005509">
    <property type="term" value="F:calcium ion binding"/>
    <property type="evidence" value="ECO:0007669"/>
    <property type="project" value="InterPro"/>
</dbReference>